<dbReference type="CDD" id="cd05233">
    <property type="entry name" value="SDR_c"/>
    <property type="match status" value="1"/>
</dbReference>
<gene>
    <name evidence="3" type="ORF">GCM10009096_29880</name>
</gene>
<sequence>MSKLSRYAGRTAMVTGAGDGIGKMLAIKLAEAGMTVCVQDIREEAAAAVALEIGGGAFSMCFDISDRDAVAAAAERFGSDHGDLAMLWINAGVGVGASILEGKPNQVRWAYDVNVLGAVWTAQCFVPLLKGDPRHVGITASTAALRAPEGDFPLYAATKHGTMAVAEALRGELAAKDIETTILCPGLLNTEIWDGAKARPERFGGERRMDPKIAGMWREAKSPDAMWPNIKRVMAAGGGTLVCATDDGDTRSAMRQRIGTIESGLVEI</sequence>
<dbReference type="Proteomes" id="UP001500713">
    <property type="component" value="Unassembled WGS sequence"/>
</dbReference>
<evidence type="ECO:0000256" key="2">
    <source>
        <dbReference type="ARBA" id="ARBA00023002"/>
    </source>
</evidence>
<dbReference type="InterPro" id="IPR002347">
    <property type="entry name" value="SDR_fam"/>
</dbReference>
<comment type="caution">
    <text evidence="3">The sequence shown here is derived from an EMBL/GenBank/DDBJ whole genome shotgun (WGS) entry which is preliminary data.</text>
</comment>
<evidence type="ECO:0000313" key="4">
    <source>
        <dbReference type="Proteomes" id="UP001500713"/>
    </source>
</evidence>
<dbReference type="SUPFAM" id="SSF51735">
    <property type="entry name" value="NAD(P)-binding Rossmann-fold domains"/>
    <property type="match status" value="1"/>
</dbReference>
<evidence type="ECO:0000256" key="1">
    <source>
        <dbReference type="ARBA" id="ARBA00006484"/>
    </source>
</evidence>
<comment type="similarity">
    <text evidence="1">Belongs to the short-chain dehydrogenases/reductases (SDR) family.</text>
</comment>
<dbReference type="Pfam" id="PF00106">
    <property type="entry name" value="adh_short"/>
    <property type="match status" value="1"/>
</dbReference>
<evidence type="ECO:0000313" key="3">
    <source>
        <dbReference type="EMBL" id="GAA0485210.1"/>
    </source>
</evidence>
<dbReference type="EMBL" id="BAAAEM010000003">
    <property type="protein sequence ID" value="GAA0485210.1"/>
    <property type="molecule type" value="Genomic_DNA"/>
</dbReference>
<name>A0ABN1AWC6_9SPHN</name>
<dbReference type="PANTHER" id="PTHR24322">
    <property type="entry name" value="PKSB"/>
    <property type="match status" value="1"/>
</dbReference>
<keyword evidence="4" id="KW-1185">Reference proteome</keyword>
<dbReference type="RefSeq" id="WP_229955445.1">
    <property type="nucleotide sequence ID" value="NZ_BAAAEM010000003.1"/>
</dbReference>
<reference evidence="3 4" key="1">
    <citation type="journal article" date="2019" name="Int. J. Syst. Evol. Microbiol.">
        <title>The Global Catalogue of Microorganisms (GCM) 10K type strain sequencing project: providing services to taxonomists for standard genome sequencing and annotation.</title>
        <authorList>
            <consortium name="The Broad Institute Genomics Platform"/>
            <consortium name="The Broad Institute Genome Sequencing Center for Infectious Disease"/>
            <person name="Wu L."/>
            <person name="Ma J."/>
        </authorList>
    </citation>
    <scope>NUCLEOTIDE SEQUENCE [LARGE SCALE GENOMIC DNA]</scope>
    <source>
        <strain evidence="3 4">JCM 14162</strain>
    </source>
</reference>
<dbReference type="PRINTS" id="PR00081">
    <property type="entry name" value="GDHRDH"/>
</dbReference>
<proteinExistence type="inferred from homology"/>
<evidence type="ECO:0008006" key="5">
    <source>
        <dbReference type="Google" id="ProtNLM"/>
    </source>
</evidence>
<dbReference type="PANTHER" id="PTHR24322:SF736">
    <property type="entry name" value="RETINOL DEHYDROGENASE 10"/>
    <property type="match status" value="1"/>
</dbReference>
<organism evidence="3 4">
    <name type="scientific">Parasphingorhabdus litoris</name>
    <dbReference type="NCBI Taxonomy" id="394733"/>
    <lineage>
        <taxon>Bacteria</taxon>
        <taxon>Pseudomonadati</taxon>
        <taxon>Pseudomonadota</taxon>
        <taxon>Alphaproteobacteria</taxon>
        <taxon>Sphingomonadales</taxon>
        <taxon>Sphingomonadaceae</taxon>
        <taxon>Parasphingorhabdus</taxon>
    </lineage>
</organism>
<dbReference type="Gene3D" id="3.40.50.720">
    <property type="entry name" value="NAD(P)-binding Rossmann-like Domain"/>
    <property type="match status" value="1"/>
</dbReference>
<dbReference type="InterPro" id="IPR036291">
    <property type="entry name" value="NAD(P)-bd_dom_sf"/>
</dbReference>
<keyword evidence="2" id="KW-0560">Oxidoreductase</keyword>
<protein>
    <recommendedName>
        <fullName evidence="5">SDR family NAD(P)-dependent oxidoreductase</fullName>
    </recommendedName>
</protein>
<accession>A0ABN1AWC6</accession>